<keyword evidence="5" id="KW-0520">NAD</keyword>
<dbReference type="InterPro" id="IPR006037">
    <property type="entry name" value="RCK_C"/>
</dbReference>
<dbReference type="PROSITE" id="PS51202">
    <property type="entry name" value="RCK_C"/>
    <property type="match status" value="1"/>
</dbReference>
<evidence type="ECO:0000256" key="6">
    <source>
        <dbReference type="ARBA" id="ARBA00023065"/>
    </source>
</evidence>
<name>A0A1Q5PXZ2_9ACTO</name>
<keyword evidence="10" id="KW-1185">Reference proteome</keyword>
<feature type="domain" description="RCK C-terminal" evidence="8">
    <location>
        <begin position="137"/>
        <end position="223"/>
    </location>
</feature>
<dbReference type="PANTHER" id="PTHR43833">
    <property type="entry name" value="POTASSIUM CHANNEL PROTEIN 2-RELATED-RELATED"/>
    <property type="match status" value="1"/>
</dbReference>
<evidence type="ECO:0000313" key="10">
    <source>
        <dbReference type="Proteomes" id="UP000185612"/>
    </source>
</evidence>
<keyword evidence="4" id="KW-0630">Potassium</keyword>
<accession>A0A1Q5PXZ2</accession>
<dbReference type="InterPro" id="IPR036721">
    <property type="entry name" value="RCK_C_sf"/>
</dbReference>
<dbReference type="PANTHER" id="PTHR43833:SF5">
    <property type="entry name" value="TRK SYSTEM POTASSIUM UPTAKE PROTEIN TRKA"/>
    <property type="match status" value="1"/>
</dbReference>
<keyword evidence="6" id="KW-0406">Ion transport</keyword>
<keyword evidence="2" id="KW-0813">Transport</keyword>
<dbReference type="STRING" id="52770.BSZ40_03255"/>
<dbReference type="InterPro" id="IPR003148">
    <property type="entry name" value="RCK_N"/>
</dbReference>
<evidence type="ECO:0000256" key="4">
    <source>
        <dbReference type="ARBA" id="ARBA00022958"/>
    </source>
</evidence>
<dbReference type="Proteomes" id="UP000185612">
    <property type="component" value="Unassembled WGS sequence"/>
</dbReference>
<dbReference type="Gene3D" id="3.40.50.720">
    <property type="entry name" value="NAD(P)-binding Rossmann-like Domain"/>
    <property type="match status" value="1"/>
</dbReference>
<sequence length="228" mass="23677">MRAVIVGAGSVGRTIAAGLVASGHEVTLIENRPAKMKVATVPQADWVQADAASPDALEAAGTAECDVLVAATGDDKANLVISFLAKTEFGVPRVVARVNEPRNEWLFDSTWGVDVSVSTPRLMTAIIEEAVSVGDLVRVMAFPMTGAGLYEGTIAPGAALAGVRCDAVDLPDGVVITAVVRDSQPFEPGPDRTLEAGDAIIVLTSFEAGTNEASDRLAGLRRLLRPDA</sequence>
<dbReference type="Pfam" id="PF02254">
    <property type="entry name" value="TrkA_N"/>
    <property type="match status" value="1"/>
</dbReference>
<dbReference type="AlphaFoldDB" id="A0A1Q5PXZ2"/>
<organism evidence="9 10">
    <name type="scientific">Buchananella hordeovulneris</name>
    <dbReference type="NCBI Taxonomy" id="52770"/>
    <lineage>
        <taxon>Bacteria</taxon>
        <taxon>Bacillati</taxon>
        <taxon>Actinomycetota</taxon>
        <taxon>Actinomycetes</taxon>
        <taxon>Actinomycetales</taxon>
        <taxon>Actinomycetaceae</taxon>
        <taxon>Buchananella</taxon>
    </lineage>
</organism>
<feature type="domain" description="RCK N-terminal" evidence="7">
    <location>
        <begin position="1"/>
        <end position="117"/>
    </location>
</feature>
<dbReference type="InterPro" id="IPR036291">
    <property type="entry name" value="NAD(P)-bd_dom_sf"/>
</dbReference>
<evidence type="ECO:0000259" key="7">
    <source>
        <dbReference type="PROSITE" id="PS51201"/>
    </source>
</evidence>
<evidence type="ECO:0000313" key="9">
    <source>
        <dbReference type="EMBL" id="OKL52488.1"/>
    </source>
</evidence>
<dbReference type="SUPFAM" id="SSF51735">
    <property type="entry name" value="NAD(P)-binding Rossmann-fold domains"/>
    <property type="match status" value="1"/>
</dbReference>
<protein>
    <recommendedName>
        <fullName evidence="1">Trk system potassium uptake protein TrkA</fullName>
    </recommendedName>
</protein>
<evidence type="ECO:0000259" key="8">
    <source>
        <dbReference type="PROSITE" id="PS51202"/>
    </source>
</evidence>
<dbReference type="RefSeq" id="WP_073823240.1">
    <property type="nucleotide sequence ID" value="NZ_JAUNKL010000006.1"/>
</dbReference>
<dbReference type="Pfam" id="PF02080">
    <property type="entry name" value="TrkA_C"/>
    <property type="match status" value="1"/>
</dbReference>
<dbReference type="GO" id="GO:0015079">
    <property type="term" value="F:potassium ion transmembrane transporter activity"/>
    <property type="evidence" value="ECO:0007669"/>
    <property type="project" value="InterPro"/>
</dbReference>
<dbReference type="Gene3D" id="3.30.70.1450">
    <property type="entry name" value="Regulator of K+ conductance, C-terminal domain"/>
    <property type="match status" value="1"/>
</dbReference>
<evidence type="ECO:0000256" key="3">
    <source>
        <dbReference type="ARBA" id="ARBA00022538"/>
    </source>
</evidence>
<dbReference type="SUPFAM" id="SSF116726">
    <property type="entry name" value="TrkA C-terminal domain-like"/>
    <property type="match status" value="1"/>
</dbReference>
<dbReference type="PRINTS" id="PR00335">
    <property type="entry name" value="KUPTAKETRKA"/>
</dbReference>
<evidence type="ECO:0000256" key="5">
    <source>
        <dbReference type="ARBA" id="ARBA00023027"/>
    </source>
</evidence>
<comment type="caution">
    <text evidence="9">The sequence shown here is derived from an EMBL/GenBank/DDBJ whole genome shotgun (WGS) entry which is preliminary data.</text>
</comment>
<dbReference type="InterPro" id="IPR006036">
    <property type="entry name" value="K_uptake_TrkA"/>
</dbReference>
<evidence type="ECO:0000256" key="1">
    <source>
        <dbReference type="ARBA" id="ARBA00017378"/>
    </source>
</evidence>
<proteinExistence type="predicted"/>
<dbReference type="EMBL" id="MQVS01000002">
    <property type="protein sequence ID" value="OKL52488.1"/>
    <property type="molecule type" value="Genomic_DNA"/>
</dbReference>
<reference evidence="10" key="1">
    <citation type="submission" date="2016-12" db="EMBL/GenBank/DDBJ databases">
        <authorList>
            <person name="Meng X."/>
        </authorList>
    </citation>
    <scope>NUCLEOTIDE SEQUENCE [LARGE SCALE GENOMIC DNA]</scope>
    <source>
        <strain evidence="10">DSM 20732</strain>
    </source>
</reference>
<dbReference type="OrthoDB" id="9775180at2"/>
<dbReference type="PROSITE" id="PS51201">
    <property type="entry name" value="RCK_N"/>
    <property type="match status" value="1"/>
</dbReference>
<dbReference type="FunCoup" id="A0A1Q5PXZ2">
    <property type="interactions" value="3"/>
</dbReference>
<dbReference type="InterPro" id="IPR050721">
    <property type="entry name" value="Trk_Ktr_HKT_K-transport"/>
</dbReference>
<dbReference type="GO" id="GO:0005886">
    <property type="term" value="C:plasma membrane"/>
    <property type="evidence" value="ECO:0007669"/>
    <property type="project" value="InterPro"/>
</dbReference>
<evidence type="ECO:0000256" key="2">
    <source>
        <dbReference type="ARBA" id="ARBA00022448"/>
    </source>
</evidence>
<keyword evidence="3" id="KW-0633">Potassium transport</keyword>
<gene>
    <name evidence="9" type="ORF">BSZ40_03255</name>
</gene>